<protein>
    <recommendedName>
        <fullName evidence="2">Thioesterase domain-containing protein</fullName>
    </recommendedName>
</protein>
<proteinExistence type="predicted"/>
<dbReference type="PANTHER" id="PTHR47260">
    <property type="entry name" value="UPF0644 PROTEIN PB2B4.06"/>
    <property type="match status" value="1"/>
</dbReference>
<evidence type="ECO:0000256" key="1">
    <source>
        <dbReference type="SAM" id="MobiDB-lite"/>
    </source>
</evidence>
<feature type="compositionally biased region" description="Low complexity" evidence="1">
    <location>
        <begin position="109"/>
        <end position="126"/>
    </location>
</feature>
<organism evidence="3 4">
    <name type="scientific">Daldinia eschscholtzii</name>
    <dbReference type="NCBI Taxonomy" id="292717"/>
    <lineage>
        <taxon>Eukaryota</taxon>
        <taxon>Fungi</taxon>
        <taxon>Dikarya</taxon>
        <taxon>Ascomycota</taxon>
        <taxon>Pezizomycotina</taxon>
        <taxon>Sordariomycetes</taxon>
        <taxon>Xylariomycetidae</taxon>
        <taxon>Xylariales</taxon>
        <taxon>Hypoxylaceae</taxon>
        <taxon>Daldinia</taxon>
    </lineage>
</organism>
<dbReference type="InterPro" id="IPR006683">
    <property type="entry name" value="Thioestr_dom"/>
</dbReference>
<dbReference type="Gene3D" id="3.10.129.10">
    <property type="entry name" value="Hotdog Thioesterase"/>
    <property type="match status" value="1"/>
</dbReference>
<comment type="caution">
    <text evidence="3">The sequence shown here is derived from an EMBL/GenBank/DDBJ whole genome shotgun (WGS) entry which is preliminary data.</text>
</comment>
<dbReference type="AlphaFoldDB" id="A0AAX6MYM5"/>
<feature type="domain" description="Thioesterase" evidence="2">
    <location>
        <begin position="181"/>
        <end position="254"/>
    </location>
</feature>
<reference evidence="3 4" key="1">
    <citation type="journal article" date="2024" name="Front Chem Biol">
        <title>Unveiling the potential of Daldinia eschscholtzii MFLUCC 19-0629 through bioactivity and bioinformatics studies for enhanced sustainable agriculture production.</title>
        <authorList>
            <person name="Brooks S."/>
            <person name="Weaver J.A."/>
            <person name="Klomchit A."/>
            <person name="Alharthi S.A."/>
            <person name="Onlamun T."/>
            <person name="Nurani R."/>
            <person name="Vong T.K."/>
            <person name="Alberti F."/>
            <person name="Greco C."/>
        </authorList>
    </citation>
    <scope>NUCLEOTIDE SEQUENCE [LARGE SCALE GENOMIC DNA]</scope>
    <source>
        <strain evidence="3">MFLUCC 19-0629</strain>
    </source>
</reference>
<dbReference type="InterPro" id="IPR052061">
    <property type="entry name" value="PTE-AB_protein"/>
</dbReference>
<evidence type="ECO:0000259" key="2">
    <source>
        <dbReference type="Pfam" id="PF03061"/>
    </source>
</evidence>
<keyword evidence="4" id="KW-1185">Reference proteome</keyword>
<sequence length="274" mass="29212">MSSSASNPADPATKQTEHNQVVADPIAHFKAIPWCAALLSDPAIIEVGVPDRRHLPNGDSSLVRKTLNSPTTARACVTFYRLVKPMKPKSSSSSSSSSKPSFGGTGEVSSAGGSAPSDSSRSSHSSKAPEGKEKKQRKPALSASEALLSGGGKENGEDPRNPFVLFNALVDLGEDCQSFPGVMHGGMHGLLMDEVMGTAANSQTTNGAYTVRFTTHYRRAIRLPQILLIRGRVIRKEGRKIYVRGTLEDKDGNIIAEGDGVWLAIERKSAQSKL</sequence>
<evidence type="ECO:0000313" key="3">
    <source>
        <dbReference type="EMBL" id="KAK6957770.1"/>
    </source>
</evidence>
<dbReference type="Pfam" id="PF03061">
    <property type="entry name" value="4HBT"/>
    <property type="match status" value="1"/>
</dbReference>
<evidence type="ECO:0000313" key="4">
    <source>
        <dbReference type="Proteomes" id="UP001369815"/>
    </source>
</evidence>
<dbReference type="InterPro" id="IPR029069">
    <property type="entry name" value="HotDog_dom_sf"/>
</dbReference>
<dbReference type="EMBL" id="JBANMG010000001">
    <property type="protein sequence ID" value="KAK6957770.1"/>
    <property type="molecule type" value="Genomic_DNA"/>
</dbReference>
<dbReference type="CDD" id="cd03443">
    <property type="entry name" value="PaaI_thioesterase"/>
    <property type="match status" value="1"/>
</dbReference>
<name>A0AAX6MYM5_9PEZI</name>
<feature type="region of interest" description="Disordered" evidence="1">
    <location>
        <begin position="86"/>
        <end position="160"/>
    </location>
</feature>
<dbReference type="SUPFAM" id="SSF54637">
    <property type="entry name" value="Thioesterase/thiol ester dehydrase-isomerase"/>
    <property type="match status" value="1"/>
</dbReference>
<dbReference type="Proteomes" id="UP001369815">
    <property type="component" value="Unassembled WGS sequence"/>
</dbReference>
<dbReference type="PANTHER" id="PTHR47260:SF1">
    <property type="entry name" value="UPF0644 PROTEIN PB2B4.06"/>
    <property type="match status" value="1"/>
</dbReference>
<feature type="compositionally biased region" description="Low complexity" evidence="1">
    <location>
        <begin position="88"/>
        <end position="101"/>
    </location>
</feature>
<gene>
    <name evidence="3" type="ORF">Daesc_000559</name>
</gene>
<accession>A0AAX6MYM5</accession>